<dbReference type="NCBIfam" id="NF041923">
    <property type="entry name" value="QatA"/>
    <property type="match status" value="1"/>
</dbReference>
<dbReference type="InterPro" id="IPR027417">
    <property type="entry name" value="P-loop_NTPase"/>
</dbReference>
<evidence type="ECO:0000313" key="4">
    <source>
        <dbReference type="Proteomes" id="UP001549145"/>
    </source>
</evidence>
<dbReference type="InterPro" id="IPR052754">
    <property type="entry name" value="NTPase_KAP_P-loop"/>
</dbReference>
<dbReference type="InterPro" id="IPR049673">
    <property type="entry name" value="QatA"/>
</dbReference>
<evidence type="ECO:0000259" key="2">
    <source>
        <dbReference type="Pfam" id="PF07693"/>
    </source>
</evidence>
<dbReference type="Gene3D" id="3.40.50.300">
    <property type="entry name" value="P-loop containing nucleotide triphosphate hydrolases"/>
    <property type="match status" value="1"/>
</dbReference>
<evidence type="ECO:0000313" key="3">
    <source>
        <dbReference type="EMBL" id="MET3693990.1"/>
    </source>
</evidence>
<comment type="caution">
    <text evidence="3">The sequence shown here is derived from an EMBL/GenBank/DDBJ whole genome shotgun (WGS) entry which is preliminary data.</text>
</comment>
<dbReference type="Proteomes" id="UP001549145">
    <property type="component" value="Unassembled WGS sequence"/>
</dbReference>
<dbReference type="Pfam" id="PF07693">
    <property type="entry name" value="KAP_NTPase"/>
    <property type="match status" value="1"/>
</dbReference>
<dbReference type="PANTHER" id="PTHR22674:SF6">
    <property type="entry name" value="NTPASE KAP FAMILY P-LOOP DOMAIN-CONTAINING PROTEIN 1"/>
    <property type="match status" value="1"/>
</dbReference>
<feature type="domain" description="KAP NTPase" evidence="2">
    <location>
        <begin position="27"/>
        <end position="393"/>
    </location>
</feature>
<dbReference type="EMBL" id="JBEPMM010000011">
    <property type="protein sequence ID" value="MET3693990.1"/>
    <property type="molecule type" value="Genomic_DNA"/>
</dbReference>
<protein>
    <recommendedName>
        <fullName evidence="2">KAP NTPase domain-containing protein</fullName>
    </recommendedName>
</protein>
<sequence length="658" mass="71512">MASNGVAAAALVVVPDHETAVDLLYFEAIAQTVVNLIDATPNKPLTVGIHGDWGAGKSSVLRMAEARLKKREGVLCLHFDGWRFQGFDDAKTALLETIVEELRDSETFGAKTKKAAKGLLKRVRWMKLAKRGGQLAWNYASGLPSPDQVTEILGKLSGILNAPGEAVDGEALKKVVEEAKEYLAEPEAAESAVTHIRAFQKEFETLLKEAGIKKLVVLIDDLDRCLPKTAIETLEAIRLFLFTPQTAFIIATDEAMIEYAVRQHFPDLPAAAGPTSYARNYLEKLIQVPFRIPALGMEEAKVYVTLLLAQAILGEEARGFVTLVEKARAVIKTPWISNALTLEDIIAAGPDKRTELTAAYRLAQQLGPTVAEGLEGNPRQIKRFLNAVALRKAVADARGLSSEVEISVLGRVMLIERFKPDFFTQVAKQAMTVAGGIVVELKLLESDEATPPRPGGPSAGSPQADGSRTLPEAVADWAGDAWLRNWARLDPDKLLSTVDLRPYVFATRDRKSAFGRASSNALLDRILSSVGSGALGATQVDGDIRALDETGANLLFNTLKDQILAVDQLSASPPHFAGLCALVRHHPRFQGRLLDFLGELPADELGSWAAAGWSPQAFQDGPKTRARDMLRSWSTRGSRQLQITAKATLRSLDGPERR</sequence>
<feature type="region of interest" description="Disordered" evidence="1">
    <location>
        <begin position="448"/>
        <end position="469"/>
    </location>
</feature>
<dbReference type="InterPro" id="IPR011646">
    <property type="entry name" value="KAP_P-loop"/>
</dbReference>
<gene>
    <name evidence="3" type="ORF">ABID43_003545</name>
</gene>
<dbReference type="RefSeq" id="WP_056097040.1">
    <property type="nucleotide sequence ID" value="NZ_BPQL01000020.1"/>
</dbReference>
<accession>A0ABV2LB80</accession>
<keyword evidence="4" id="KW-1185">Reference proteome</keyword>
<dbReference type="PANTHER" id="PTHR22674">
    <property type="entry name" value="NTPASE, KAP FAMILY P-LOOP DOMAIN-CONTAINING 1"/>
    <property type="match status" value="1"/>
</dbReference>
<proteinExistence type="predicted"/>
<name>A0ABV2LB80_9HYPH</name>
<organism evidence="3 4">
    <name type="scientific">Methylobacterium goesingense</name>
    <dbReference type="NCBI Taxonomy" id="243690"/>
    <lineage>
        <taxon>Bacteria</taxon>
        <taxon>Pseudomonadati</taxon>
        <taxon>Pseudomonadota</taxon>
        <taxon>Alphaproteobacteria</taxon>
        <taxon>Hyphomicrobiales</taxon>
        <taxon>Methylobacteriaceae</taxon>
        <taxon>Methylobacterium</taxon>
    </lineage>
</organism>
<evidence type="ECO:0000256" key="1">
    <source>
        <dbReference type="SAM" id="MobiDB-lite"/>
    </source>
</evidence>
<dbReference type="SUPFAM" id="SSF52540">
    <property type="entry name" value="P-loop containing nucleoside triphosphate hydrolases"/>
    <property type="match status" value="1"/>
</dbReference>
<reference evidence="3 4" key="1">
    <citation type="submission" date="2024-06" db="EMBL/GenBank/DDBJ databases">
        <title>Genomic Encyclopedia of Type Strains, Phase IV (KMG-IV): sequencing the most valuable type-strain genomes for metagenomic binning, comparative biology and taxonomic classification.</title>
        <authorList>
            <person name="Goeker M."/>
        </authorList>
    </citation>
    <scope>NUCLEOTIDE SEQUENCE [LARGE SCALE GENOMIC DNA]</scope>
    <source>
        <strain evidence="3 4">DSM 21331</strain>
    </source>
</reference>